<sequence>MGSSLWQKKMGKEPLSRRRLLQVSSPAKPRPRILRHNYKIRSGSISIIGGNAILLMP</sequence>
<keyword evidence="2" id="KW-1185">Reference proteome</keyword>
<organism evidence="1 2">
    <name type="scientific">Ktedonospora formicarum</name>
    <dbReference type="NCBI Taxonomy" id="2778364"/>
    <lineage>
        <taxon>Bacteria</taxon>
        <taxon>Bacillati</taxon>
        <taxon>Chloroflexota</taxon>
        <taxon>Ktedonobacteria</taxon>
        <taxon>Ktedonobacterales</taxon>
        <taxon>Ktedonobacteraceae</taxon>
        <taxon>Ktedonospora</taxon>
    </lineage>
</organism>
<protein>
    <submittedName>
        <fullName evidence="1">Uncharacterized protein</fullName>
    </submittedName>
</protein>
<evidence type="ECO:0000313" key="1">
    <source>
        <dbReference type="EMBL" id="GHO47375.1"/>
    </source>
</evidence>
<gene>
    <name evidence="1" type="ORF">KSX_55380</name>
</gene>
<proteinExistence type="predicted"/>
<dbReference type="AlphaFoldDB" id="A0A8J3MWA7"/>
<dbReference type="Proteomes" id="UP000612362">
    <property type="component" value="Unassembled WGS sequence"/>
</dbReference>
<reference evidence="1" key="1">
    <citation type="submission" date="2020-10" db="EMBL/GenBank/DDBJ databases">
        <title>Taxonomic study of unclassified bacteria belonging to the class Ktedonobacteria.</title>
        <authorList>
            <person name="Yabe S."/>
            <person name="Wang C.M."/>
            <person name="Zheng Y."/>
            <person name="Sakai Y."/>
            <person name="Cavaletti L."/>
            <person name="Monciardini P."/>
            <person name="Donadio S."/>
        </authorList>
    </citation>
    <scope>NUCLEOTIDE SEQUENCE</scope>
    <source>
        <strain evidence="1">SOSP1-1</strain>
    </source>
</reference>
<accession>A0A8J3MWA7</accession>
<evidence type="ECO:0000313" key="2">
    <source>
        <dbReference type="Proteomes" id="UP000612362"/>
    </source>
</evidence>
<comment type="caution">
    <text evidence="1">The sequence shown here is derived from an EMBL/GenBank/DDBJ whole genome shotgun (WGS) entry which is preliminary data.</text>
</comment>
<name>A0A8J3MWA7_9CHLR</name>
<dbReference type="EMBL" id="BNJF01000003">
    <property type="protein sequence ID" value="GHO47375.1"/>
    <property type="molecule type" value="Genomic_DNA"/>
</dbReference>